<proteinExistence type="predicted"/>
<dbReference type="SUPFAM" id="SSF63829">
    <property type="entry name" value="Calcium-dependent phosphotriesterase"/>
    <property type="match status" value="1"/>
</dbReference>
<gene>
    <name evidence="1" type="ORF">F1609_08165</name>
</gene>
<sequence>MKLDAHSYEQCFKGFFLIDCVVRKKDILYFVVEQIYNEETDDPPKRKLRTRVISCIDRPEIQPWGRSDLGGMDRLKAGVSLHPKEQFVGVSLNDHVYVVGAGERGLEDDIKGSDSRQLREANAAPEAYLTRGGIHKLRTIAGEVYGCGSGRTVITRKGANEWFYHTQLPKDKHFLDPTGFHDIDGFSGTDIYAAGGHGDLWHYDGQEWKHLPFPSKMSLESICCAGDGQVYIGADGGTVYRGRAERWERIHRGDLTLSYRDMVWHDGKVWATNDYGVWVIENGKLKGAKVPDSVRICSGHLSVGDGVMLLAGVYGAALHDGKDWQIIIDYNDLQ</sequence>
<dbReference type="RefSeq" id="WP_167075980.1">
    <property type="nucleotide sequence ID" value="NZ_VVIW01000003.1"/>
</dbReference>
<evidence type="ECO:0000313" key="2">
    <source>
        <dbReference type="Proteomes" id="UP000819052"/>
    </source>
</evidence>
<evidence type="ECO:0000313" key="1">
    <source>
        <dbReference type="EMBL" id="NHZ40134.1"/>
    </source>
</evidence>
<reference evidence="1 2" key="1">
    <citation type="submission" date="2019-09" db="EMBL/GenBank/DDBJ databases">
        <title>Taxonomy of Antarctic Massilia spp.: description of Massilia rubra sp. nov., Massilia aquatica sp. nov., Massilia mucilaginosa sp. nov., Massilia frigida sp. nov. isolated from streams, lakes and regoliths.</title>
        <authorList>
            <person name="Holochova P."/>
            <person name="Sedlacek I."/>
            <person name="Kralova S."/>
            <person name="Maslanova I."/>
            <person name="Busse H.-J."/>
            <person name="Stankova E."/>
            <person name="Vrbovska V."/>
            <person name="Kovarovic V."/>
            <person name="Bartak M."/>
            <person name="Svec P."/>
            <person name="Pantucek R."/>
        </authorList>
    </citation>
    <scope>NUCLEOTIDE SEQUENCE [LARGE SCALE GENOMIC DNA]</scope>
    <source>
        <strain evidence="1 2">CCM 8693</strain>
    </source>
</reference>
<keyword evidence="2" id="KW-1185">Reference proteome</keyword>
<protein>
    <submittedName>
        <fullName evidence="1">Uncharacterized protein</fullName>
    </submittedName>
</protein>
<accession>A0ABX0M1K4</accession>
<dbReference type="EMBL" id="VVIW01000003">
    <property type="protein sequence ID" value="NHZ40134.1"/>
    <property type="molecule type" value="Genomic_DNA"/>
</dbReference>
<dbReference type="Proteomes" id="UP000819052">
    <property type="component" value="Unassembled WGS sequence"/>
</dbReference>
<comment type="caution">
    <text evidence="1">The sequence shown here is derived from an EMBL/GenBank/DDBJ whole genome shotgun (WGS) entry which is preliminary data.</text>
</comment>
<organism evidence="1 2">
    <name type="scientific">Massilia aquatica</name>
    <dbReference type="NCBI Taxonomy" id="2609000"/>
    <lineage>
        <taxon>Bacteria</taxon>
        <taxon>Pseudomonadati</taxon>
        <taxon>Pseudomonadota</taxon>
        <taxon>Betaproteobacteria</taxon>
        <taxon>Burkholderiales</taxon>
        <taxon>Oxalobacteraceae</taxon>
        <taxon>Telluria group</taxon>
        <taxon>Massilia</taxon>
    </lineage>
</organism>
<name>A0ABX0M1K4_9BURK</name>